<dbReference type="GO" id="GO:0000978">
    <property type="term" value="F:RNA polymerase II cis-regulatory region sequence-specific DNA binding"/>
    <property type="evidence" value="ECO:0007669"/>
    <property type="project" value="InterPro"/>
</dbReference>
<keyword evidence="6" id="KW-0539">Nucleus</keyword>
<evidence type="ECO:0000313" key="9">
    <source>
        <dbReference type="EMBL" id="CAI6091314.1"/>
    </source>
</evidence>
<comment type="subcellular location">
    <subcellularLocation>
        <location evidence="1">Nucleus</location>
    </subcellularLocation>
</comment>
<dbReference type="GO" id="GO:0005634">
    <property type="term" value="C:nucleus"/>
    <property type="evidence" value="ECO:0007669"/>
    <property type="project" value="UniProtKB-SubCell"/>
</dbReference>
<keyword evidence="5" id="KW-0862">Zinc</keyword>
<keyword evidence="4" id="KW-0863">Zinc-finger</keyword>
<protein>
    <recommendedName>
        <fullName evidence="8">Xylanolytic transcriptional activator regulatory domain-containing protein</fullName>
    </recommendedName>
</protein>
<feature type="domain" description="Xylanolytic transcriptional activator regulatory" evidence="8">
    <location>
        <begin position="350"/>
        <end position="396"/>
    </location>
</feature>
<evidence type="ECO:0000256" key="1">
    <source>
        <dbReference type="ARBA" id="ARBA00004123"/>
    </source>
</evidence>
<evidence type="ECO:0000256" key="7">
    <source>
        <dbReference type="SAM" id="MobiDB-lite"/>
    </source>
</evidence>
<reference evidence="9" key="1">
    <citation type="submission" date="2023-01" db="EMBL/GenBank/DDBJ databases">
        <authorList>
            <person name="Piombo E."/>
        </authorList>
    </citation>
    <scope>NUCLEOTIDE SEQUENCE</scope>
</reference>
<dbReference type="PANTHER" id="PTHR40626:SF36">
    <property type="entry name" value="TRANSCRIPTION FACTOR WITH C2H2 AND ZN(2)-CYS(6) DNA BINDING DOMAIN (EUROFUNG)"/>
    <property type="match status" value="1"/>
</dbReference>
<evidence type="ECO:0000256" key="6">
    <source>
        <dbReference type="ARBA" id="ARBA00023242"/>
    </source>
</evidence>
<sequence length="436" mass="48130">MTVTPHQRLTRELPPRLLSRPLPLLGLLALEVGPVGLAQRAPDRVARSFETHATNGPLDFEGESTCDAAQLPSNGPVAQELTTNPSMLDWQASSSTSDSHEDGSGLEISQSVAFDETIAGLFDFDYFISGNSSLQMDNSSFSRQDSPSVLLDLRFPTPDFDMLHEFSPSSADVNFMGNPPAASNSSNYAMPSPFPPTELSSDKETYSPRSKHGLLDPVLVPHHTVKETAFSRLATLADSVKFVAAIDRSTPYDKLSNMLISWVEQNRRRISTPSPEVPVSKMPSLDSLYLGSEAAKARCSIDDFGHITTLPGLTYNRIHLVFDSIAHANPLCNQFLGDSLPPIQLLNTFMQLYFQHFHPVFPLLHKPTFQPKEENWLLVLAVIVTGCHFSRFPEAKACIVPMQEFLRRALHITVGVDRGRSSPQLSCLMYTPSIVH</sequence>
<keyword evidence="3" id="KW-0677">Repeat</keyword>
<evidence type="ECO:0000256" key="5">
    <source>
        <dbReference type="ARBA" id="ARBA00022833"/>
    </source>
</evidence>
<dbReference type="Pfam" id="PF04082">
    <property type="entry name" value="Fungal_trans"/>
    <property type="match status" value="1"/>
</dbReference>
<dbReference type="GO" id="GO:0000981">
    <property type="term" value="F:DNA-binding transcription factor activity, RNA polymerase II-specific"/>
    <property type="evidence" value="ECO:0007669"/>
    <property type="project" value="InterPro"/>
</dbReference>
<evidence type="ECO:0000256" key="4">
    <source>
        <dbReference type="ARBA" id="ARBA00022771"/>
    </source>
</evidence>
<dbReference type="GO" id="GO:0008270">
    <property type="term" value="F:zinc ion binding"/>
    <property type="evidence" value="ECO:0007669"/>
    <property type="project" value="UniProtKB-KW"/>
</dbReference>
<dbReference type="Proteomes" id="UP001160390">
    <property type="component" value="Unassembled WGS sequence"/>
</dbReference>
<organism evidence="9 10">
    <name type="scientific">Clonostachys chloroleuca</name>
    <dbReference type="NCBI Taxonomy" id="1926264"/>
    <lineage>
        <taxon>Eukaryota</taxon>
        <taxon>Fungi</taxon>
        <taxon>Dikarya</taxon>
        <taxon>Ascomycota</taxon>
        <taxon>Pezizomycotina</taxon>
        <taxon>Sordariomycetes</taxon>
        <taxon>Hypocreomycetidae</taxon>
        <taxon>Hypocreales</taxon>
        <taxon>Bionectriaceae</taxon>
        <taxon>Clonostachys</taxon>
    </lineage>
</organism>
<keyword evidence="2" id="KW-0479">Metal-binding</keyword>
<evidence type="ECO:0000259" key="8">
    <source>
        <dbReference type="Pfam" id="PF04082"/>
    </source>
</evidence>
<feature type="region of interest" description="Disordered" evidence="7">
    <location>
        <begin position="184"/>
        <end position="209"/>
    </location>
</feature>
<keyword evidence="10" id="KW-1185">Reference proteome</keyword>
<dbReference type="EMBL" id="CABFNP030001099">
    <property type="protein sequence ID" value="CAI6091314.1"/>
    <property type="molecule type" value="Genomic_DNA"/>
</dbReference>
<dbReference type="CDD" id="cd12148">
    <property type="entry name" value="fungal_TF_MHR"/>
    <property type="match status" value="1"/>
</dbReference>
<dbReference type="GO" id="GO:0006351">
    <property type="term" value="P:DNA-templated transcription"/>
    <property type="evidence" value="ECO:0007669"/>
    <property type="project" value="InterPro"/>
</dbReference>
<dbReference type="InterPro" id="IPR051059">
    <property type="entry name" value="VerF-like"/>
</dbReference>
<comment type="caution">
    <text evidence="9">The sequence shown here is derived from an EMBL/GenBank/DDBJ whole genome shotgun (WGS) entry which is preliminary data.</text>
</comment>
<evidence type="ECO:0000313" key="10">
    <source>
        <dbReference type="Proteomes" id="UP001160390"/>
    </source>
</evidence>
<gene>
    <name evidence="9" type="ORF">CCHLO57077_00013610</name>
</gene>
<proteinExistence type="predicted"/>
<evidence type="ECO:0000256" key="3">
    <source>
        <dbReference type="ARBA" id="ARBA00022737"/>
    </source>
</evidence>
<evidence type="ECO:0000256" key="2">
    <source>
        <dbReference type="ARBA" id="ARBA00022723"/>
    </source>
</evidence>
<dbReference type="GO" id="GO:0000785">
    <property type="term" value="C:chromatin"/>
    <property type="evidence" value="ECO:0007669"/>
    <property type="project" value="TreeGrafter"/>
</dbReference>
<name>A0AA35M6V7_9HYPO</name>
<dbReference type="PANTHER" id="PTHR40626">
    <property type="entry name" value="MIP31509P"/>
    <property type="match status" value="1"/>
</dbReference>
<accession>A0AA35M6V7</accession>
<dbReference type="AlphaFoldDB" id="A0AA35M6V7"/>
<dbReference type="InterPro" id="IPR007219">
    <property type="entry name" value="XnlR_reg_dom"/>
</dbReference>